<gene>
    <name evidence="4" type="ORF">MICPUCDRAFT_45692</name>
</gene>
<dbReference type="EMBL" id="GG663741">
    <property type="protein sequence ID" value="EEH56167.1"/>
    <property type="molecule type" value="Genomic_DNA"/>
</dbReference>
<dbReference type="GO" id="GO:0008168">
    <property type="term" value="F:methyltransferase activity"/>
    <property type="evidence" value="ECO:0007669"/>
    <property type="project" value="UniProtKB-KW"/>
</dbReference>
<accession>C1MWH5</accession>
<dbReference type="Pfam" id="PF01370">
    <property type="entry name" value="Epimerase"/>
    <property type="match status" value="1"/>
</dbReference>
<dbReference type="AlphaFoldDB" id="C1MWH5"/>
<reference evidence="4 5" key="1">
    <citation type="journal article" date="2009" name="Science">
        <title>Green evolution and dynamic adaptations revealed by genomes of the marine picoeukaryotes Micromonas.</title>
        <authorList>
            <person name="Worden A.Z."/>
            <person name="Lee J.H."/>
            <person name="Mock T."/>
            <person name="Rouze P."/>
            <person name="Simmons M.P."/>
            <person name="Aerts A.L."/>
            <person name="Allen A.E."/>
            <person name="Cuvelier M.L."/>
            <person name="Derelle E."/>
            <person name="Everett M.V."/>
            <person name="Foulon E."/>
            <person name="Grimwood J."/>
            <person name="Gundlach H."/>
            <person name="Henrissat B."/>
            <person name="Napoli C."/>
            <person name="McDonald S.M."/>
            <person name="Parker M.S."/>
            <person name="Rombauts S."/>
            <person name="Salamov A."/>
            <person name="Von Dassow P."/>
            <person name="Badger J.H."/>
            <person name="Coutinho P.M."/>
            <person name="Demir E."/>
            <person name="Dubchak I."/>
            <person name="Gentemann C."/>
            <person name="Eikrem W."/>
            <person name="Gready J.E."/>
            <person name="John U."/>
            <person name="Lanier W."/>
            <person name="Lindquist E.A."/>
            <person name="Lucas S."/>
            <person name="Mayer K.F."/>
            <person name="Moreau H."/>
            <person name="Not F."/>
            <person name="Otillar R."/>
            <person name="Panaud O."/>
            <person name="Pangilinan J."/>
            <person name="Paulsen I."/>
            <person name="Piegu B."/>
            <person name="Poliakov A."/>
            <person name="Robbens S."/>
            <person name="Schmutz J."/>
            <person name="Toulza E."/>
            <person name="Wyss T."/>
            <person name="Zelensky A."/>
            <person name="Zhou K."/>
            <person name="Armbrust E.V."/>
            <person name="Bhattacharya D."/>
            <person name="Goodenough U.W."/>
            <person name="Van de Peer Y."/>
            <person name="Grigoriev I.V."/>
        </authorList>
    </citation>
    <scope>NUCLEOTIDE SEQUENCE [LARGE SCALE GENOMIC DNA]</scope>
    <source>
        <strain evidence="4 5">CCMP1545</strain>
    </source>
</reference>
<dbReference type="STRING" id="564608.C1MWH5"/>
<evidence type="ECO:0000256" key="2">
    <source>
        <dbReference type="ARBA" id="ARBA00023027"/>
    </source>
</evidence>
<dbReference type="PRINTS" id="PR01713">
    <property type="entry name" value="NUCEPIMERASE"/>
</dbReference>
<dbReference type="SUPFAM" id="SSF51735">
    <property type="entry name" value="NAD(P)-binding Rossmann-fold domains"/>
    <property type="match status" value="1"/>
</dbReference>
<dbReference type="InterPro" id="IPR036291">
    <property type="entry name" value="NAD(P)-bd_dom_sf"/>
</dbReference>
<dbReference type="OrthoDB" id="202470at2759"/>
<dbReference type="InterPro" id="IPR001509">
    <property type="entry name" value="Epimerase_deHydtase"/>
</dbReference>
<dbReference type="Proteomes" id="UP000001876">
    <property type="component" value="Unassembled WGS sequence"/>
</dbReference>
<evidence type="ECO:0000259" key="3">
    <source>
        <dbReference type="Pfam" id="PF01370"/>
    </source>
</evidence>
<evidence type="ECO:0000313" key="4">
    <source>
        <dbReference type="EMBL" id="EEH56167.1"/>
    </source>
</evidence>
<keyword evidence="4" id="KW-0489">Methyltransferase</keyword>
<dbReference type="GO" id="GO:0032259">
    <property type="term" value="P:methylation"/>
    <property type="evidence" value="ECO:0007669"/>
    <property type="project" value="UniProtKB-KW"/>
</dbReference>
<proteinExistence type="inferred from homology"/>
<keyword evidence="5" id="KW-1185">Reference proteome</keyword>
<dbReference type="KEGG" id="mpp:MICPUCDRAFT_45692"/>
<dbReference type="RefSeq" id="XP_003060215.1">
    <property type="nucleotide sequence ID" value="XM_003060169.1"/>
</dbReference>
<protein>
    <submittedName>
        <fullName evidence="4">Protein arginine methyltransferase</fullName>
    </submittedName>
</protein>
<dbReference type="Gene3D" id="3.40.50.720">
    <property type="entry name" value="NAD(P)-binding Rossmann-like Domain"/>
    <property type="match status" value="1"/>
</dbReference>
<evidence type="ECO:0000313" key="5">
    <source>
        <dbReference type="Proteomes" id="UP000001876"/>
    </source>
</evidence>
<dbReference type="OMA" id="SVNRQFH"/>
<feature type="domain" description="NAD-dependent epimerase/dehydratase" evidence="3">
    <location>
        <begin position="3"/>
        <end position="247"/>
    </location>
</feature>
<dbReference type="eggNOG" id="KOG1371">
    <property type="taxonomic scope" value="Eukaryota"/>
</dbReference>
<name>C1MWH5_MICPC</name>
<keyword evidence="2" id="KW-0520">NAD</keyword>
<evidence type="ECO:0000256" key="1">
    <source>
        <dbReference type="ARBA" id="ARBA00007637"/>
    </source>
</evidence>
<dbReference type="PANTHER" id="PTHR43574">
    <property type="entry name" value="EPIMERASE-RELATED"/>
    <property type="match status" value="1"/>
</dbReference>
<keyword evidence="4" id="KW-0808">Transferase</keyword>
<organism evidence="5">
    <name type="scientific">Micromonas pusilla (strain CCMP1545)</name>
    <name type="common">Picoplanktonic green alga</name>
    <dbReference type="NCBI Taxonomy" id="564608"/>
    <lineage>
        <taxon>Eukaryota</taxon>
        <taxon>Viridiplantae</taxon>
        <taxon>Chlorophyta</taxon>
        <taxon>Mamiellophyceae</taxon>
        <taxon>Mamiellales</taxon>
        <taxon>Mamiellaceae</taxon>
        <taxon>Micromonas</taxon>
    </lineage>
</organism>
<comment type="similarity">
    <text evidence="1">Belongs to the NAD(P)-dependent epimerase/dehydratase family.</text>
</comment>
<sequence>MVVLVTGSAGFVGFHTSIALRELGAGVLGLDNVNDYYPTSLKRARLRELDSKGVHTVEADVNDRNVLRDVLDACKFTHVLHLAAQAGVRYAAKNPGAYVHSNVAGMVNVMEEVVRTSPTPSVVFASSSSVYGLNTKVPFSEDDVTDTPASLYAATKKADELLAHTYNHIHGVAITALRFFTVYGAFGRPDMAYFSFANQIAKGEPIKIFQGEDDAGGAKELARDFTFIGDVVSGIIASLETSEASGKKPDGAKPKFRVYNLGNKTPVTVSEFVGVLEKHLGKKAIREYVPMPKTGDVPFTHADISRARRELGYEPKTSLDDGLKIFVEWYKGHYKNGANSAEQQYIPA</sequence>
<dbReference type="GeneID" id="9685366"/>